<keyword evidence="2" id="KW-1185">Reference proteome</keyword>
<name>A0A249XNM0_9CAUD</name>
<evidence type="ECO:0000313" key="1">
    <source>
        <dbReference type="EMBL" id="ASZ73337.1"/>
    </source>
</evidence>
<evidence type="ECO:0000313" key="2">
    <source>
        <dbReference type="Proteomes" id="UP000224487"/>
    </source>
</evidence>
<organism evidence="1 2">
    <name type="scientific">Brevibacterium phage LuckyBarnes</name>
    <dbReference type="NCBI Taxonomy" id="2027888"/>
    <lineage>
        <taxon>Viruses</taxon>
        <taxon>Duplodnaviria</taxon>
        <taxon>Heunggongvirae</taxon>
        <taxon>Uroviricota</taxon>
        <taxon>Caudoviricetes</taxon>
        <taxon>Luckybarnesvirus</taxon>
        <taxon>Luckybarnesvirus luckybarnes</taxon>
    </lineage>
</organism>
<proteinExistence type="predicted"/>
<protein>
    <submittedName>
        <fullName evidence="1">Head-to-tail connector protein</fullName>
    </submittedName>
</protein>
<dbReference type="EMBL" id="MF668275">
    <property type="protein sequence ID" value="ASZ73337.1"/>
    <property type="molecule type" value="Genomic_DNA"/>
</dbReference>
<reference evidence="2" key="1">
    <citation type="submission" date="2017-08" db="EMBL/GenBank/DDBJ databases">
        <authorList>
            <person name="de Groot N.N."/>
        </authorList>
    </citation>
    <scope>NUCLEOTIDE SEQUENCE [LARGE SCALE GENOMIC DNA]</scope>
</reference>
<sequence length="134" mass="14707">MADIKTLTEWTLAQLKRSGGLVYDGMVPASVPLQTNGEIKPYVAVWTQPLREHDEQPLSYTSSETAGDLRITVAGPTPGTVRSWSQGVIRALNRVTAPGGGEYRHVPPHVPISFDETVAPGRYYQPLTFSFQQP</sequence>
<gene>
    <name evidence="1" type="ORF">SEA_LUCKYBARNES_17</name>
</gene>
<dbReference type="Proteomes" id="UP000224487">
    <property type="component" value="Genome"/>
</dbReference>
<accession>A0A249XNM0</accession>